<evidence type="ECO:0000259" key="1">
    <source>
        <dbReference type="Pfam" id="PF02036"/>
    </source>
</evidence>
<dbReference type="InterPro" id="IPR003033">
    <property type="entry name" value="SCP2_sterol-bd_dom"/>
</dbReference>
<organism evidence="3 4">
    <name type="scientific">Saccharothrix carnea</name>
    <dbReference type="NCBI Taxonomy" id="1280637"/>
    <lineage>
        <taxon>Bacteria</taxon>
        <taxon>Bacillati</taxon>
        <taxon>Actinomycetota</taxon>
        <taxon>Actinomycetes</taxon>
        <taxon>Pseudonocardiales</taxon>
        <taxon>Pseudonocardiaceae</taxon>
        <taxon>Saccharothrix</taxon>
    </lineage>
</organism>
<evidence type="ECO:0000313" key="3">
    <source>
        <dbReference type="EMBL" id="PSL53647.1"/>
    </source>
</evidence>
<feature type="domain" description="SCP2" evidence="1">
    <location>
        <begin position="208"/>
        <end position="262"/>
    </location>
</feature>
<comment type="caution">
    <text evidence="3">The sequence shown here is derived from an EMBL/GenBank/DDBJ whole genome shotgun (WGS) entry which is preliminary data.</text>
</comment>
<dbReference type="InterPro" id="IPR024344">
    <property type="entry name" value="MDMPI_metal-binding"/>
</dbReference>
<dbReference type="Proteomes" id="UP000241118">
    <property type="component" value="Unassembled WGS sequence"/>
</dbReference>
<name>A0A2P8I593_SACCR</name>
<dbReference type="Pfam" id="PF02036">
    <property type="entry name" value="SCP2"/>
    <property type="match status" value="1"/>
</dbReference>
<evidence type="ECO:0000259" key="2">
    <source>
        <dbReference type="Pfam" id="PF11716"/>
    </source>
</evidence>
<sequence>MGDVSEQWPVVRDVLSEVTGRFADLVRSAEPSALATPDWTVADTAAHVVAIASIYTTLLAPDGAEVADPVLAARIPTVTVDTVADLNDLALRRFTERDPATLAAMMRSTVATILETTEGTDPTRTVPWLGDSRVPVAGVLAHLVNEQLVHGWDIARGVSAPWPIPAREAALFFELFIVGMMRNDVGGVLGDAPTGDRRIAVAFRSRHTTPVTLVLHRGRVSLDPDGPVDVRLTFDPAVLNLVLFGRVSRTRAALTGKLRVGGPRPWLLPAFLRTVRLPTNAVPLSAD</sequence>
<keyword evidence="4" id="KW-1185">Reference proteome</keyword>
<dbReference type="SUPFAM" id="SSF55718">
    <property type="entry name" value="SCP-like"/>
    <property type="match status" value="1"/>
</dbReference>
<gene>
    <name evidence="3" type="ORF">B0I31_10894</name>
</gene>
<reference evidence="3 4" key="1">
    <citation type="submission" date="2018-03" db="EMBL/GenBank/DDBJ databases">
        <title>Genomic Encyclopedia of Type Strains, Phase III (KMG-III): the genomes of soil and plant-associated and newly described type strains.</title>
        <authorList>
            <person name="Whitman W."/>
        </authorList>
    </citation>
    <scope>NUCLEOTIDE SEQUENCE [LARGE SCALE GENOMIC DNA]</scope>
    <source>
        <strain evidence="3 4">CGMCC 4.7097</strain>
    </source>
</reference>
<dbReference type="Gene3D" id="1.20.120.450">
    <property type="entry name" value="dinb family like domain"/>
    <property type="match status" value="1"/>
</dbReference>
<dbReference type="AlphaFoldDB" id="A0A2P8I593"/>
<proteinExistence type="predicted"/>
<dbReference type="InterPro" id="IPR036527">
    <property type="entry name" value="SCP2_sterol-bd_dom_sf"/>
</dbReference>
<dbReference type="Pfam" id="PF11716">
    <property type="entry name" value="MDMPI_N"/>
    <property type="match status" value="1"/>
</dbReference>
<dbReference type="EMBL" id="PYAX01000008">
    <property type="protein sequence ID" value="PSL53647.1"/>
    <property type="molecule type" value="Genomic_DNA"/>
</dbReference>
<dbReference type="GO" id="GO:0046872">
    <property type="term" value="F:metal ion binding"/>
    <property type="evidence" value="ECO:0007669"/>
    <property type="project" value="InterPro"/>
</dbReference>
<accession>A0A2P8I593</accession>
<dbReference type="SUPFAM" id="SSF109854">
    <property type="entry name" value="DinB/YfiT-like putative metalloenzymes"/>
    <property type="match status" value="1"/>
</dbReference>
<evidence type="ECO:0000313" key="4">
    <source>
        <dbReference type="Proteomes" id="UP000241118"/>
    </source>
</evidence>
<protein>
    <submittedName>
        <fullName evidence="3">Uncharacterized protein (TIGR03083 family)</fullName>
    </submittedName>
</protein>
<dbReference type="RefSeq" id="WP_342751496.1">
    <property type="nucleotide sequence ID" value="NZ_PYAX01000008.1"/>
</dbReference>
<dbReference type="InterPro" id="IPR034660">
    <property type="entry name" value="DinB/YfiT-like"/>
</dbReference>
<feature type="domain" description="Mycothiol-dependent maleylpyruvate isomerase metal-binding" evidence="2">
    <location>
        <begin position="17"/>
        <end position="155"/>
    </location>
</feature>